<evidence type="ECO:0000313" key="9">
    <source>
        <dbReference type="Proteomes" id="UP000180098"/>
    </source>
</evidence>
<evidence type="ECO:0000256" key="4">
    <source>
        <dbReference type="ARBA" id="ARBA00023136"/>
    </source>
</evidence>
<proteinExistence type="predicted"/>
<keyword evidence="9" id="KW-1185">Reference proteome</keyword>
<evidence type="ECO:0000256" key="6">
    <source>
        <dbReference type="SAM" id="Phobius"/>
    </source>
</evidence>
<keyword evidence="4 6" id="KW-0472">Membrane</keyword>
<evidence type="ECO:0000313" key="8">
    <source>
        <dbReference type="EMBL" id="OIJ07710.1"/>
    </source>
</evidence>
<evidence type="ECO:0000256" key="3">
    <source>
        <dbReference type="ARBA" id="ARBA00022989"/>
    </source>
</evidence>
<feature type="transmembrane region" description="Helical" evidence="6">
    <location>
        <begin position="39"/>
        <end position="65"/>
    </location>
</feature>
<gene>
    <name evidence="8" type="ORF">BKP35_18715</name>
</gene>
<feature type="compositionally biased region" description="Polar residues" evidence="5">
    <location>
        <begin position="113"/>
        <end position="123"/>
    </location>
</feature>
<feature type="region of interest" description="Disordered" evidence="5">
    <location>
        <begin position="85"/>
        <end position="123"/>
    </location>
</feature>
<evidence type="ECO:0000256" key="5">
    <source>
        <dbReference type="SAM" id="MobiDB-lite"/>
    </source>
</evidence>
<dbReference type="PANTHER" id="PTHR41335:SF1">
    <property type="entry name" value="MEMBRANE PROTEIN"/>
    <property type="match status" value="1"/>
</dbReference>
<feature type="domain" description="Lipopolysaccharide assembly protein A" evidence="7">
    <location>
        <begin position="24"/>
        <end position="85"/>
    </location>
</feature>
<reference evidence="8 9" key="1">
    <citation type="submission" date="2016-10" db="EMBL/GenBank/DDBJ databases">
        <title>Draft genome sequences of four alkaliphilic bacteria belonging to the Anaerobacillus genus.</title>
        <authorList>
            <person name="Bassil N.M."/>
            <person name="Lloyd J.R."/>
        </authorList>
    </citation>
    <scope>NUCLEOTIDE SEQUENCE [LARGE SCALE GENOMIC DNA]</scope>
    <source>
        <strain evidence="8 9">DSM 15340</strain>
    </source>
</reference>
<dbReference type="Pfam" id="PF06305">
    <property type="entry name" value="LapA_dom"/>
    <property type="match status" value="1"/>
</dbReference>
<dbReference type="AlphaFoldDB" id="A0A1S2L5X5"/>
<sequence>MKGQWGLIIGLFVALLIAIFAVINMDVVTVNYVFGTAEWPLVIVIISSVLMGGILVGGVGLYGIYKIRAELKALKLENDELRKKNAQLNKSNQTSKKGAIPTQTSKKEIPSEPQKNSTENPNG</sequence>
<dbReference type="GO" id="GO:0005886">
    <property type="term" value="C:plasma membrane"/>
    <property type="evidence" value="ECO:0007669"/>
    <property type="project" value="InterPro"/>
</dbReference>
<dbReference type="InterPro" id="IPR010445">
    <property type="entry name" value="LapA_dom"/>
</dbReference>
<evidence type="ECO:0000256" key="1">
    <source>
        <dbReference type="ARBA" id="ARBA00022475"/>
    </source>
</evidence>
<protein>
    <recommendedName>
        <fullName evidence="7">Lipopolysaccharide assembly protein A domain-containing protein</fullName>
    </recommendedName>
</protein>
<feature type="transmembrane region" description="Helical" evidence="6">
    <location>
        <begin position="7"/>
        <end position="33"/>
    </location>
</feature>
<organism evidence="8 9">
    <name type="scientific">Anaerobacillus arseniciselenatis</name>
    <dbReference type="NCBI Taxonomy" id="85682"/>
    <lineage>
        <taxon>Bacteria</taxon>
        <taxon>Bacillati</taxon>
        <taxon>Bacillota</taxon>
        <taxon>Bacilli</taxon>
        <taxon>Bacillales</taxon>
        <taxon>Bacillaceae</taxon>
        <taxon>Anaerobacillus</taxon>
    </lineage>
</organism>
<keyword evidence="2 6" id="KW-0812">Transmembrane</keyword>
<name>A0A1S2L5X5_9BACI</name>
<evidence type="ECO:0000259" key="7">
    <source>
        <dbReference type="Pfam" id="PF06305"/>
    </source>
</evidence>
<feature type="compositionally biased region" description="Polar residues" evidence="5">
    <location>
        <begin position="86"/>
        <end position="104"/>
    </location>
</feature>
<dbReference type="PANTHER" id="PTHR41335">
    <property type="entry name" value="MEMBRANE PROTEIN-RELATED"/>
    <property type="match status" value="1"/>
</dbReference>
<accession>A0A1S2L5X5</accession>
<dbReference type="EMBL" id="MLQQ01000058">
    <property type="protein sequence ID" value="OIJ07710.1"/>
    <property type="molecule type" value="Genomic_DNA"/>
</dbReference>
<evidence type="ECO:0000256" key="2">
    <source>
        <dbReference type="ARBA" id="ARBA00022692"/>
    </source>
</evidence>
<keyword evidence="3 6" id="KW-1133">Transmembrane helix</keyword>
<comment type="caution">
    <text evidence="8">The sequence shown here is derived from an EMBL/GenBank/DDBJ whole genome shotgun (WGS) entry which is preliminary data.</text>
</comment>
<keyword evidence="1" id="KW-1003">Cell membrane</keyword>
<dbReference type="Proteomes" id="UP000180098">
    <property type="component" value="Unassembled WGS sequence"/>
</dbReference>
<dbReference type="OrthoDB" id="2990728at2"/>
<dbReference type="RefSeq" id="WP_071314899.1">
    <property type="nucleotide sequence ID" value="NZ_MLQQ01000058.1"/>
</dbReference>